<comment type="caution">
    <text evidence="8">The sequence shown here is derived from an EMBL/GenBank/DDBJ whole genome shotgun (WGS) entry which is preliminary data.</text>
</comment>
<dbReference type="PANTHER" id="PTHR32089:SF112">
    <property type="entry name" value="LYSOZYME-LIKE PROTEIN-RELATED"/>
    <property type="match status" value="1"/>
</dbReference>
<dbReference type="RefSeq" id="WP_378117101.1">
    <property type="nucleotide sequence ID" value="NZ_JBHRTF010000003.1"/>
</dbReference>
<evidence type="ECO:0000256" key="1">
    <source>
        <dbReference type="ARBA" id="ARBA00004370"/>
    </source>
</evidence>
<feature type="transmembrane region" description="Helical" evidence="5">
    <location>
        <begin position="373"/>
        <end position="394"/>
    </location>
</feature>
<evidence type="ECO:0000256" key="3">
    <source>
        <dbReference type="ARBA" id="ARBA00029447"/>
    </source>
</evidence>
<dbReference type="InterPro" id="IPR004089">
    <property type="entry name" value="MCPsignal_dom"/>
</dbReference>
<organism evidence="8 9">
    <name type="scientific">Cellvibrio fontiphilus</name>
    <dbReference type="NCBI Taxonomy" id="1815559"/>
    <lineage>
        <taxon>Bacteria</taxon>
        <taxon>Pseudomonadati</taxon>
        <taxon>Pseudomonadota</taxon>
        <taxon>Gammaproteobacteria</taxon>
        <taxon>Cellvibrionales</taxon>
        <taxon>Cellvibrionaceae</taxon>
        <taxon>Cellvibrio</taxon>
    </lineage>
</organism>
<keyword evidence="5" id="KW-1133">Transmembrane helix</keyword>
<feature type="domain" description="HAMP" evidence="7">
    <location>
        <begin position="399"/>
        <end position="455"/>
    </location>
</feature>
<evidence type="ECO:0000313" key="8">
    <source>
        <dbReference type="EMBL" id="MFC3115107.1"/>
    </source>
</evidence>
<name>A0ABV7FCD1_9GAMM</name>
<keyword evidence="5" id="KW-0812">Transmembrane</keyword>
<evidence type="ECO:0000256" key="5">
    <source>
        <dbReference type="SAM" id="Phobius"/>
    </source>
</evidence>
<dbReference type="PROSITE" id="PS50111">
    <property type="entry name" value="CHEMOTAXIS_TRANSDUC_2"/>
    <property type="match status" value="1"/>
</dbReference>
<evidence type="ECO:0000313" key="9">
    <source>
        <dbReference type="Proteomes" id="UP001595555"/>
    </source>
</evidence>
<accession>A0ABV7FCD1</accession>
<dbReference type="InterPro" id="IPR003660">
    <property type="entry name" value="HAMP_dom"/>
</dbReference>
<protein>
    <submittedName>
        <fullName evidence="8">Methyl-accepting chemotaxis protein</fullName>
    </submittedName>
</protein>
<dbReference type="Pfam" id="PF00015">
    <property type="entry name" value="MCPsignal"/>
    <property type="match status" value="1"/>
</dbReference>
<dbReference type="PROSITE" id="PS50885">
    <property type="entry name" value="HAMP"/>
    <property type="match status" value="1"/>
</dbReference>
<keyword evidence="9" id="KW-1185">Reference proteome</keyword>
<comment type="similarity">
    <text evidence="3">Belongs to the methyl-accepting chemotaxis (MCP) protein family.</text>
</comment>
<evidence type="ECO:0000256" key="4">
    <source>
        <dbReference type="PROSITE-ProRule" id="PRU00284"/>
    </source>
</evidence>
<dbReference type="CDD" id="cd11386">
    <property type="entry name" value="MCP_signal"/>
    <property type="match status" value="1"/>
</dbReference>
<reference evidence="9" key="1">
    <citation type="journal article" date="2019" name="Int. J. Syst. Evol. Microbiol.">
        <title>The Global Catalogue of Microorganisms (GCM) 10K type strain sequencing project: providing services to taxonomists for standard genome sequencing and annotation.</title>
        <authorList>
            <consortium name="The Broad Institute Genomics Platform"/>
            <consortium name="The Broad Institute Genome Sequencing Center for Infectious Disease"/>
            <person name="Wu L."/>
            <person name="Ma J."/>
        </authorList>
    </citation>
    <scope>NUCLEOTIDE SEQUENCE [LARGE SCALE GENOMIC DNA]</scope>
    <source>
        <strain evidence="9">KCTC 52237</strain>
    </source>
</reference>
<keyword evidence="2 4" id="KW-0807">Transducer</keyword>
<feature type="transmembrane region" description="Helical" evidence="5">
    <location>
        <begin position="349"/>
        <end position="367"/>
    </location>
</feature>
<dbReference type="SUPFAM" id="SSF58104">
    <property type="entry name" value="Methyl-accepting chemotaxis protein (MCP) signaling domain"/>
    <property type="match status" value="1"/>
</dbReference>
<proteinExistence type="inferred from homology"/>
<dbReference type="EMBL" id="JBHRTF010000003">
    <property type="protein sequence ID" value="MFC3115107.1"/>
    <property type="molecule type" value="Genomic_DNA"/>
</dbReference>
<evidence type="ECO:0000256" key="2">
    <source>
        <dbReference type="ARBA" id="ARBA00023224"/>
    </source>
</evidence>
<sequence>MNLTTQHSRGAYFGLQSQLMPLSPAERSWLPWFGKTGKLAMGWACWVNRHRYPVMEQAFESIANTRMKLLQQWVKRQWAQLESCRSQLQALDDDYSQILSKNYTSMADVTELFVVNAAGKTLDSTCKARIGLQDLDNKALNLGLQQAFLHGPYKDPQTLAIGKRSSAFHDQVTLMFYLPLSLSDGSKGCLCARIPNDVLGDLIQREAGHIFNESGDNYLFMVKPVFDPSIKPGTALSRSRFEDSTFSHGENLSSGVHTNWGTVKIQQHTEFEIRFTDPATNQLHPGVRETIRKGSNLFVTYPGYSDYRHIPVVGKGVTFSLQGSPDTWGMMCEADLEETYRHRSLGFKLMSIYSACVGTGVAAHLALSAFTSLPYLLINLLTLLVFTLGGVVFYQRGPRKLARRLGKMTEVIHAIAEGGGNLQQRLDTQKLAYDETGDLGRWTNSFIDNLDHIVGEVIRAADEVMKNSDRLLNHNSQANDSSSSVSLSMDKMLVLVSEQLQEISNASGTATEMKQMMEQVVEQARSQFESVRTGTQGIRDVVDNSARTIHTLNARTAEIGNMISLISDITSQTNLLALNAAIEAARAGEHGRGFSVVADEVRSLAARTAGVAQEIGEKIEAIRSESQRAAAYMETSVAEVDRSLRLAEEASTDNKPLHDIVERMFDIIHHIDHNSQQHGEQVHELSSANNTMSKVVRALQTSSDRLKNTATKLHQLAGEFQVSSR</sequence>
<feature type="domain" description="Methyl-accepting transducer" evidence="6">
    <location>
        <begin position="453"/>
        <end position="693"/>
    </location>
</feature>
<dbReference type="PANTHER" id="PTHR32089">
    <property type="entry name" value="METHYL-ACCEPTING CHEMOTAXIS PROTEIN MCPB"/>
    <property type="match status" value="1"/>
</dbReference>
<dbReference type="Proteomes" id="UP001595555">
    <property type="component" value="Unassembled WGS sequence"/>
</dbReference>
<dbReference type="Gene3D" id="1.10.287.950">
    <property type="entry name" value="Methyl-accepting chemotaxis protein"/>
    <property type="match status" value="1"/>
</dbReference>
<gene>
    <name evidence="8" type="ORF">ACFODX_06030</name>
</gene>
<evidence type="ECO:0000259" key="6">
    <source>
        <dbReference type="PROSITE" id="PS50111"/>
    </source>
</evidence>
<comment type="subcellular location">
    <subcellularLocation>
        <location evidence="1">Membrane</location>
    </subcellularLocation>
</comment>
<evidence type="ECO:0000259" key="7">
    <source>
        <dbReference type="PROSITE" id="PS50885"/>
    </source>
</evidence>
<dbReference type="SMART" id="SM00283">
    <property type="entry name" value="MA"/>
    <property type="match status" value="1"/>
</dbReference>
<keyword evidence="5" id="KW-0472">Membrane</keyword>